<dbReference type="PANTHER" id="PTHR31636">
    <property type="entry name" value="OSJNBA0084A10.13 PROTEIN-RELATED"/>
    <property type="match status" value="1"/>
</dbReference>
<dbReference type="InterPro" id="IPR005202">
    <property type="entry name" value="TF_GRAS"/>
</dbReference>
<comment type="caution">
    <text evidence="3">Lacks conserved residue(s) required for the propagation of feature annotation.</text>
</comment>
<dbReference type="GO" id="GO:0005634">
    <property type="term" value="C:nucleus"/>
    <property type="evidence" value="ECO:0000318"/>
    <property type="project" value="GO_Central"/>
</dbReference>
<feature type="short sequence motif" description="VHIID" evidence="3">
    <location>
        <begin position="288"/>
        <end position="292"/>
    </location>
</feature>
<evidence type="ECO:0000256" key="1">
    <source>
        <dbReference type="ARBA" id="ARBA00023015"/>
    </source>
</evidence>
<name>A0A3B6I6D1_WHEAT</name>
<gene>
    <name evidence="5" type="primary">LOC123088563</name>
</gene>
<dbReference type="Pfam" id="PF03514">
    <property type="entry name" value="GRAS"/>
    <property type="match status" value="1"/>
</dbReference>
<accession>A0A3B6I6D1</accession>
<evidence type="ECO:0000256" key="2">
    <source>
        <dbReference type="ARBA" id="ARBA00023163"/>
    </source>
</evidence>
<dbReference type="Proteomes" id="UP000019116">
    <property type="component" value="Chromosome 4A"/>
</dbReference>
<feature type="region of interest" description="SAW" evidence="3">
    <location>
        <begin position="473"/>
        <end position="542"/>
    </location>
</feature>
<organism evidence="5">
    <name type="scientific">Triticum aestivum</name>
    <name type="common">Wheat</name>
    <dbReference type="NCBI Taxonomy" id="4565"/>
    <lineage>
        <taxon>Eukaryota</taxon>
        <taxon>Viridiplantae</taxon>
        <taxon>Streptophyta</taxon>
        <taxon>Embryophyta</taxon>
        <taxon>Tracheophyta</taxon>
        <taxon>Spermatophyta</taxon>
        <taxon>Magnoliopsida</taxon>
        <taxon>Liliopsida</taxon>
        <taxon>Poales</taxon>
        <taxon>Poaceae</taxon>
        <taxon>BOP clade</taxon>
        <taxon>Pooideae</taxon>
        <taxon>Triticodae</taxon>
        <taxon>Triticeae</taxon>
        <taxon>Triticinae</taxon>
        <taxon>Triticum</taxon>
    </lineage>
</organism>
<evidence type="ECO:0000256" key="4">
    <source>
        <dbReference type="SAM" id="MobiDB-lite"/>
    </source>
</evidence>
<dbReference type="GO" id="GO:0006355">
    <property type="term" value="P:regulation of DNA-templated transcription"/>
    <property type="evidence" value="ECO:0000318"/>
    <property type="project" value="GO_Central"/>
</dbReference>
<dbReference type="EnsemblPlants" id="TraesCS4A02G482000.1">
    <property type="protein sequence ID" value="TraesCS4A02G482000.1.cds1"/>
    <property type="gene ID" value="TraesCS4A02G482000"/>
</dbReference>
<keyword evidence="6" id="KW-1185">Reference proteome</keyword>
<evidence type="ECO:0000256" key="3">
    <source>
        <dbReference type="PROSITE-ProRule" id="PRU01191"/>
    </source>
</evidence>
<keyword evidence="1" id="KW-0805">Transcription regulation</keyword>
<dbReference type="RefSeq" id="XP_044366704.1">
    <property type="nucleotide sequence ID" value="XM_044510769.1"/>
</dbReference>
<feature type="region of interest" description="Leucine repeat II (LRII)" evidence="3">
    <location>
        <begin position="343"/>
        <end position="375"/>
    </location>
</feature>
<dbReference type="SMR" id="A0A3B6I6D1"/>
<feature type="compositionally biased region" description="Pro residues" evidence="4">
    <location>
        <begin position="109"/>
        <end position="123"/>
    </location>
</feature>
<evidence type="ECO:0000313" key="5">
    <source>
        <dbReference type="EnsemblPlants" id="TraesCS4A02G482000.1.cds1"/>
    </source>
</evidence>
<protein>
    <submittedName>
        <fullName evidence="5">Uncharacterized protein</fullName>
    </submittedName>
</protein>
<dbReference type="OrthoDB" id="666726at2759"/>
<dbReference type="AlphaFoldDB" id="A0A3B6I6D1"/>
<dbReference type="GeneID" id="123088563"/>
<reference evidence="5" key="2">
    <citation type="submission" date="2018-10" db="UniProtKB">
        <authorList>
            <consortium name="EnsemblPlants"/>
        </authorList>
    </citation>
    <scope>IDENTIFICATION</scope>
</reference>
<evidence type="ECO:0000313" key="6">
    <source>
        <dbReference type="Proteomes" id="UP000019116"/>
    </source>
</evidence>
<dbReference type="Gramene" id="TraesCS4A02G482000.1">
    <property type="protein sequence ID" value="TraesCS4A02G482000.1.cds1"/>
    <property type="gene ID" value="TraesCS4A02G482000"/>
</dbReference>
<feature type="compositionally biased region" description="Low complexity" evidence="4">
    <location>
        <begin position="1"/>
        <end position="10"/>
    </location>
</feature>
<reference evidence="5" key="1">
    <citation type="submission" date="2018-08" db="EMBL/GenBank/DDBJ databases">
        <authorList>
            <person name="Rossello M."/>
        </authorList>
    </citation>
    <scope>NUCLEOTIDE SEQUENCE [LARGE SCALE GENOMIC DNA]</scope>
    <source>
        <strain evidence="5">cv. Chinese Spring</strain>
    </source>
</reference>
<dbReference type="GO" id="GO:0043565">
    <property type="term" value="F:sequence-specific DNA binding"/>
    <property type="evidence" value="ECO:0000318"/>
    <property type="project" value="GO_Central"/>
</dbReference>
<feature type="region of interest" description="Disordered" evidence="4">
    <location>
        <begin position="1"/>
        <end position="58"/>
    </location>
</feature>
<dbReference type="GO" id="GO:0003700">
    <property type="term" value="F:DNA-binding transcription factor activity"/>
    <property type="evidence" value="ECO:0000318"/>
    <property type="project" value="GO_Central"/>
</dbReference>
<dbReference type="PROSITE" id="PS50985">
    <property type="entry name" value="GRAS"/>
    <property type="match status" value="1"/>
</dbReference>
<proteinExistence type="inferred from homology"/>
<comment type="similarity">
    <text evidence="3">Belongs to the GRAS family.</text>
</comment>
<sequence length="543" mass="56474">MITTMSSSCSGLGGGGAAANSKRKSPEPTSVLYNRSPSPPTSSSAHSSEPPPISAEDWDAVLLSSGGCDHAMAAAAHGTREDSSFLRWIMDAGYADGDGDAFGFKGPAPFDPPSFLTPPPLHPPPEEAAFSLPQLPPQLSVPAQPQPQQGQVHFPVSSAAAGAVREGDLEPQAAVDELLEAARRADAGDPAGAREILARLNHRLPSPPAPPGHPPLLRAAALLRDALLHRLLPPAAGAGAGSVLSPLDVALKLAAHKALADASPTVQFAGFTATQAFLDALGAGARRVHVVDLDVGFGGHWPPLMQELAHHWRRTAAPSTPPPSLKVTALVSPGSRHPLELHLTQESLARFAAELGIPFEFAAVAFDPSSASPPPGLSAAPDDAVAVHITVGTETSGPTPASLRVVRQLRPAVVVCVDHGCDRADLPLPSHALNVLRSCAALVESLDTPGASLDVAAKVEQFILRPRAERLVAGAGGEKLPPWRSTFASAGLAPLQLSNAAEAQAECLLRRTANHGFHVEKHQSALALWWQRSELVSVSAWRC</sequence>
<keyword evidence="2" id="KW-0804">Transcription</keyword>
<feature type="region of interest" description="Disordered" evidence="4">
    <location>
        <begin position="105"/>
        <end position="129"/>
    </location>
</feature>